<dbReference type="PANTHER" id="PTHR10984">
    <property type="entry name" value="ENDOPLASMIC RETICULUM-GOLGI INTERMEDIATE COMPARTMENT PROTEIN"/>
    <property type="match status" value="1"/>
</dbReference>
<dbReference type="InterPro" id="IPR045888">
    <property type="entry name" value="Erv"/>
</dbReference>
<evidence type="ECO:0000256" key="1">
    <source>
        <dbReference type="ARBA" id="ARBA00005648"/>
    </source>
</evidence>
<keyword evidence="2" id="KW-1133">Transmembrane helix</keyword>
<proteinExistence type="inferred from homology"/>
<organism evidence="4 5">
    <name type="scientific">Paramicrosporidium saccamoebae</name>
    <dbReference type="NCBI Taxonomy" id="1246581"/>
    <lineage>
        <taxon>Eukaryota</taxon>
        <taxon>Fungi</taxon>
        <taxon>Fungi incertae sedis</taxon>
        <taxon>Cryptomycota</taxon>
        <taxon>Cryptomycota incertae sedis</taxon>
        <taxon>Paramicrosporidium</taxon>
    </lineage>
</organism>
<keyword evidence="5" id="KW-1185">Reference proteome</keyword>
<dbReference type="STRING" id="1246581.A0A2H9TM85"/>
<sequence length="474" mass="52771">MIKSAGGVILGSDDGKARIISAHTTLARCISLEDLFELPAAQISNSPIELDPLDDKELIYKTPARANVIDSAPLMCWSISADILRKPDRINVSENDESNGPVDFKRFKKTHVRTRIPSIIAVDSMRPSSGGTETIGASKKMADAWLKDAPAPTGSNKQHSVTESIENKIHENSKFKSALFQKATLTLDVMDSAGQYQNNMVENIRKVCQSSNATPLGEYKEKDLKRPEDYCGSCYKAAANGPDGKPYCCNSCSAVFAAYEHRNLSPPEMNQIEQCVAEDWPEKIRDHANEGCRISGHFEVNKVSGNFHFAPGRSFDANNYHLHDIRFLDGLHLDFSHRIHYLSFGEHHEKIVNPLDNTENKASSAERSFKYHTKIVATDFKLRDGRVLHTNQFAVTQNENETKGDKAAFPSVFFNYEISPMIVIYTEYKKPLTSFLTGVCAIIGGVYTVAAIVDAFVFHAERKLRQKTAMGKTN</sequence>
<feature type="transmembrane region" description="Helical" evidence="2">
    <location>
        <begin position="435"/>
        <end position="458"/>
    </location>
</feature>
<evidence type="ECO:0000313" key="4">
    <source>
        <dbReference type="EMBL" id="PJF18829.1"/>
    </source>
</evidence>
<reference evidence="4 5" key="1">
    <citation type="submission" date="2016-10" db="EMBL/GenBank/DDBJ databases">
        <title>The genome of Paramicrosporidium saccamoebae is the missing link in understanding Cryptomycota and Microsporidia evolution.</title>
        <authorList>
            <person name="Quandt C.A."/>
            <person name="Beaudet D."/>
            <person name="Corsaro D."/>
            <person name="Michel R."/>
            <person name="Corradi N."/>
            <person name="James T."/>
        </authorList>
    </citation>
    <scope>NUCLEOTIDE SEQUENCE [LARGE SCALE GENOMIC DNA]</scope>
    <source>
        <strain evidence="4 5">KSL3</strain>
    </source>
</reference>
<keyword evidence="2" id="KW-0812">Transmembrane</keyword>
<keyword evidence="2" id="KW-0472">Membrane</keyword>
<comment type="caution">
    <text evidence="4">The sequence shown here is derived from an EMBL/GenBank/DDBJ whole genome shotgun (WGS) entry which is preliminary data.</text>
</comment>
<dbReference type="GO" id="GO:0006888">
    <property type="term" value="P:endoplasmic reticulum to Golgi vesicle-mediated transport"/>
    <property type="evidence" value="ECO:0007669"/>
    <property type="project" value="TreeGrafter"/>
</dbReference>
<dbReference type="GO" id="GO:0030134">
    <property type="term" value="C:COPII-coated ER to Golgi transport vesicle"/>
    <property type="evidence" value="ECO:0007669"/>
    <property type="project" value="TreeGrafter"/>
</dbReference>
<protein>
    <submittedName>
        <fullName evidence="4">Erv46p</fullName>
    </submittedName>
</protein>
<dbReference type="EMBL" id="MTSL01000101">
    <property type="protein sequence ID" value="PJF18829.1"/>
    <property type="molecule type" value="Genomic_DNA"/>
</dbReference>
<dbReference type="AlphaFoldDB" id="A0A2H9TM85"/>
<feature type="domain" description="Endoplasmic reticulum vesicle transporter C-terminal" evidence="3">
    <location>
        <begin position="234"/>
        <end position="454"/>
    </location>
</feature>
<comment type="similarity">
    <text evidence="1">Belongs to the ERGIC family.</text>
</comment>
<dbReference type="PANTHER" id="PTHR10984:SF25">
    <property type="entry name" value="ENDOPLASMIC RETICULUM-GOLGI INTERMEDIATE COMPARTMENT PROTEIN 3"/>
    <property type="match status" value="1"/>
</dbReference>
<dbReference type="GO" id="GO:0000139">
    <property type="term" value="C:Golgi membrane"/>
    <property type="evidence" value="ECO:0007669"/>
    <property type="project" value="TreeGrafter"/>
</dbReference>
<gene>
    <name evidence="4" type="ORF">PSACC_01357</name>
</gene>
<dbReference type="Proteomes" id="UP000240830">
    <property type="component" value="Unassembled WGS sequence"/>
</dbReference>
<evidence type="ECO:0000259" key="3">
    <source>
        <dbReference type="Pfam" id="PF07970"/>
    </source>
</evidence>
<dbReference type="Pfam" id="PF07970">
    <property type="entry name" value="COPIIcoated_ERV"/>
    <property type="match status" value="1"/>
</dbReference>
<evidence type="ECO:0000313" key="5">
    <source>
        <dbReference type="Proteomes" id="UP000240830"/>
    </source>
</evidence>
<dbReference type="InterPro" id="IPR012936">
    <property type="entry name" value="Erv_C"/>
</dbReference>
<dbReference type="GO" id="GO:0005789">
    <property type="term" value="C:endoplasmic reticulum membrane"/>
    <property type="evidence" value="ECO:0007669"/>
    <property type="project" value="TreeGrafter"/>
</dbReference>
<dbReference type="GO" id="GO:0006890">
    <property type="term" value="P:retrograde vesicle-mediated transport, Golgi to endoplasmic reticulum"/>
    <property type="evidence" value="ECO:0007669"/>
    <property type="project" value="TreeGrafter"/>
</dbReference>
<name>A0A2H9TM85_9FUNG</name>
<accession>A0A2H9TM85</accession>
<evidence type="ECO:0000256" key="2">
    <source>
        <dbReference type="SAM" id="Phobius"/>
    </source>
</evidence>
<dbReference type="OrthoDB" id="270930at2759"/>